<dbReference type="OrthoDB" id="9808633at2"/>
<evidence type="ECO:0000256" key="7">
    <source>
        <dbReference type="SAM" id="Phobius"/>
    </source>
</evidence>
<evidence type="ECO:0000313" key="8">
    <source>
        <dbReference type="EMBL" id="ANH84074.1"/>
    </source>
</evidence>
<evidence type="ECO:0000256" key="1">
    <source>
        <dbReference type="ARBA" id="ARBA00004533"/>
    </source>
</evidence>
<dbReference type="PANTHER" id="PTHR30606">
    <property type="entry name" value="LIPID A BIOSYNTHESIS LAUROYL ACYLTRANSFERASE"/>
    <property type="match status" value="1"/>
</dbReference>
<dbReference type="CDD" id="cd07984">
    <property type="entry name" value="LPLAT_LABLAT-like"/>
    <property type="match status" value="1"/>
</dbReference>
<organism evidence="8 9">
    <name type="scientific">Niabella ginsenosidivorans</name>
    <dbReference type="NCBI Taxonomy" id="1176587"/>
    <lineage>
        <taxon>Bacteria</taxon>
        <taxon>Pseudomonadati</taxon>
        <taxon>Bacteroidota</taxon>
        <taxon>Chitinophagia</taxon>
        <taxon>Chitinophagales</taxon>
        <taxon>Chitinophagaceae</taxon>
        <taxon>Niabella</taxon>
    </lineage>
</organism>
<keyword evidence="7" id="KW-0812">Transmembrane</keyword>
<dbReference type="PANTHER" id="PTHR30606:SF10">
    <property type="entry name" value="PHOSPHATIDYLINOSITOL MANNOSIDE ACYLTRANSFERASE"/>
    <property type="match status" value="1"/>
</dbReference>
<dbReference type="STRING" id="1176587.A8C56_19670"/>
<name>A0A1A9IBX9_9BACT</name>
<comment type="subcellular location">
    <subcellularLocation>
        <location evidence="1">Cell inner membrane</location>
    </subcellularLocation>
</comment>
<keyword evidence="2" id="KW-1003">Cell membrane</keyword>
<evidence type="ECO:0000256" key="6">
    <source>
        <dbReference type="ARBA" id="ARBA00023315"/>
    </source>
</evidence>
<dbReference type="KEGG" id="nia:A8C56_19670"/>
<dbReference type="GO" id="GO:0009247">
    <property type="term" value="P:glycolipid biosynthetic process"/>
    <property type="evidence" value="ECO:0007669"/>
    <property type="project" value="UniProtKB-ARBA"/>
</dbReference>
<dbReference type="AlphaFoldDB" id="A0A1A9IBX9"/>
<keyword evidence="7" id="KW-1133">Transmembrane helix</keyword>
<evidence type="ECO:0000256" key="4">
    <source>
        <dbReference type="ARBA" id="ARBA00022679"/>
    </source>
</evidence>
<sequence>MSDWDGSSKANTTGYRIFIMLLKMGGTGPAYLLLRFVAFYYFLFSARANRAIRYYLRQRLHFSGLKAIRLRYCNYYWFGQALIDRIVLMAGIKNKFTFNFDGEAYLKEMVAGGKGGLLLSAHIGNWEIAGHLLKRLNTKIHIVMYDGEQQQIKEYLNSVTGERNAHIIIIKDAISHIYEIMEALNNNELVCMHSDRFLPGNKTLSADFLGAPAAFPAGPFTIAAKLAVPVSFVFALKESATHYHFFATPGAIYKDRPQKDNPEAILADFIEQVTLKVQQYPDQWYNYYPFWEKDKRINPS</sequence>
<proteinExistence type="predicted"/>
<dbReference type="EMBL" id="CP015772">
    <property type="protein sequence ID" value="ANH84074.1"/>
    <property type="molecule type" value="Genomic_DNA"/>
</dbReference>
<keyword evidence="6 8" id="KW-0012">Acyltransferase</keyword>
<dbReference type="GO" id="GO:0005886">
    <property type="term" value="C:plasma membrane"/>
    <property type="evidence" value="ECO:0007669"/>
    <property type="project" value="UniProtKB-SubCell"/>
</dbReference>
<evidence type="ECO:0000256" key="2">
    <source>
        <dbReference type="ARBA" id="ARBA00022475"/>
    </source>
</evidence>
<feature type="transmembrane region" description="Helical" evidence="7">
    <location>
        <begin position="30"/>
        <end position="49"/>
    </location>
</feature>
<keyword evidence="4 8" id="KW-0808">Transferase</keyword>
<dbReference type="Pfam" id="PF03279">
    <property type="entry name" value="Lip_A_acyltrans"/>
    <property type="match status" value="1"/>
</dbReference>
<dbReference type="Proteomes" id="UP000077667">
    <property type="component" value="Chromosome"/>
</dbReference>
<evidence type="ECO:0000256" key="5">
    <source>
        <dbReference type="ARBA" id="ARBA00023136"/>
    </source>
</evidence>
<evidence type="ECO:0000256" key="3">
    <source>
        <dbReference type="ARBA" id="ARBA00022519"/>
    </source>
</evidence>
<gene>
    <name evidence="8" type="ORF">A8C56_19670</name>
</gene>
<keyword evidence="5 7" id="KW-0472">Membrane</keyword>
<dbReference type="InterPro" id="IPR004960">
    <property type="entry name" value="LipA_acyltrans"/>
</dbReference>
<reference evidence="8 9" key="1">
    <citation type="submission" date="2016-05" db="EMBL/GenBank/DDBJ databases">
        <title>Niabella ginsenosidivorans BS26 whole genome sequencing.</title>
        <authorList>
            <person name="Im W.T."/>
            <person name="Siddiqi M.Z."/>
        </authorList>
    </citation>
    <scope>NUCLEOTIDE SEQUENCE [LARGE SCALE GENOMIC DNA]</scope>
    <source>
        <strain evidence="8 9">BS26</strain>
    </source>
</reference>
<keyword evidence="9" id="KW-1185">Reference proteome</keyword>
<keyword evidence="3" id="KW-0997">Cell inner membrane</keyword>
<evidence type="ECO:0000313" key="9">
    <source>
        <dbReference type="Proteomes" id="UP000077667"/>
    </source>
</evidence>
<accession>A0A1A9IBX9</accession>
<protein>
    <submittedName>
        <fullName evidence="8">Lipid A biosynthesis acyltransferase</fullName>
    </submittedName>
</protein>
<dbReference type="GO" id="GO:0016746">
    <property type="term" value="F:acyltransferase activity"/>
    <property type="evidence" value="ECO:0007669"/>
    <property type="project" value="UniProtKB-KW"/>
</dbReference>